<evidence type="ECO:0000256" key="8">
    <source>
        <dbReference type="SAM" id="Coils"/>
    </source>
</evidence>
<evidence type="ECO:0000256" key="4">
    <source>
        <dbReference type="ARBA" id="ARBA00022452"/>
    </source>
</evidence>
<reference evidence="10" key="1">
    <citation type="journal article" date="2023" name="Comput. Struct. Biotechnol. J.">
        <title>Discovery of a novel marine Bacteroidetes with a rich repertoire of carbohydrate-active enzymes.</title>
        <authorList>
            <person name="Chen B."/>
            <person name="Liu G."/>
            <person name="Chen Q."/>
            <person name="Wang H."/>
            <person name="Liu L."/>
            <person name="Tang K."/>
        </authorList>
    </citation>
    <scope>NUCLEOTIDE SEQUENCE</scope>
    <source>
        <strain evidence="10">TK19036</strain>
    </source>
</reference>
<feature type="signal peptide" evidence="9">
    <location>
        <begin position="1"/>
        <end position="19"/>
    </location>
</feature>
<evidence type="ECO:0000256" key="6">
    <source>
        <dbReference type="ARBA" id="ARBA00023136"/>
    </source>
</evidence>
<dbReference type="Gene3D" id="1.20.1600.10">
    <property type="entry name" value="Outer membrane efflux proteins (OEP)"/>
    <property type="match status" value="1"/>
</dbReference>
<name>A0AA49GU32_9BACT</name>
<accession>A0AA49GU32</accession>
<dbReference type="GO" id="GO:0009279">
    <property type="term" value="C:cell outer membrane"/>
    <property type="evidence" value="ECO:0007669"/>
    <property type="project" value="UniProtKB-SubCell"/>
</dbReference>
<feature type="coiled-coil region" evidence="8">
    <location>
        <begin position="237"/>
        <end position="264"/>
    </location>
</feature>
<proteinExistence type="inferred from homology"/>
<dbReference type="PANTHER" id="PTHR30026">
    <property type="entry name" value="OUTER MEMBRANE PROTEIN TOLC"/>
    <property type="match status" value="1"/>
</dbReference>
<gene>
    <name evidence="10" type="ORF">K4G66_11955</name>
</gene>
<reference evidence="10" key="2">
    <citation type="journal article" date="2024" name="Antonie Van Leeuwenhoek">
        <title>Roseihalotalea indica gen. nov., sp. nov., a halophilic Bacteroidetes from mesopelagic Southwest Indian Ocean with higher carbohydrate metabolic potential.</title>
        <authorList>
            <person name="Chen B."/>
            <person name="Zhang M."/>
            <person name="Lin D."/>
            <person name="Ye J."/>
            <person name="Tang K."/>
        </authorList>
    </citation>
    <scope>NUCLEOTIDE SEQUENCE</scope>
    <source>
        <strain evidence="10">TK19036</strain>
    </source>
</reference>
<evidence type="ECO:0000256" key="9">
    <source>
        <dbReference type="SAM" id="SignalP"/>
    </source>
</evidence>
<sequence length="464" mass="52256">MKYLLLTCLSLLSTISLQAQESLSLSDAIQIGLESNFDIRIEQLNVEVARNNNNWGAAGRWPTISFNISQNNNFRDVQNAANPFQPTGLTISNGFGPGVSVSWVLFDGFSVHVRREQLQKLQELTMGNAEVVIENAVQAIITQYYSVQLERERLDALTTVFSLSRDRYEYVKIRGELGSAVTFDILQEQNALLTDSSNMVTQEINYVNARRTLNLLMGQDVSTRYELTDSLGIEPANYDLEELYERMIANNSNLQNQYLNLEITQLDTRLAKSELYPRLSLNVNGSYDLSRQDLSQAQFPVVVDEGGNNGGNSGSNGATRTLITNQSTSNYAVGLTLNYLLFDGGRVRRAIANSQVQERINQVQIDQQKLTLRNNLVATYDLYEVRKKLLSISEQNINSAELNVTLAEDRFRNGTINSFDYRAIQVNYLNTALQNSQAKYDLIDSETELLRLTGVILSEYENVE</sequence>
<comment type="similarity">
    <text evidence="2">Belongs to the outer membrane factor (OMF) (TC 1.B.17) family.</text>
</comment>
<dbReference type="GO" id="GO:0015562">
    <property type="term" value="F:efflux transmembrane transporter activity"/>
    <property type="evidence" value="ECO:0007669"/>
    <property type="project" value="InterPro"/>
</dbReference>
<organism evidence="10">
    <name type="scientific">Roseihalotalea indica</name>
    <dbReference type="NCBI Taxonomy" id="2867963"/>
    <lineage>
        <taxon>Bacteria</taxon>
        <taxon>Pseudomonadati</taxon>
        <taxon>Bacteroidota</taxon>
        <taxon>Cytophagia</taxon>
        <taxon>Cytophagales</taxon>
        <taxon>Catalimonadaceae</taxon>
        <taxon>Roseihalotalea</taxon>
    </lineage>
</organism>
<dbReference type="GO" id="GO:1990281">
    <property type="term" value="C:efflux pump complex"/>
    <property type="evidence" value="ECO:0007669"/>
    <property type="project" value="TreeGrafter"/>
</dbReference>
<keyword evidence="3" id="KW-0813">Transport</keyword>
<dbReference type="InterPro" id="IPR051906">
    <property type="entry name" value="TolC-like"/>
</dbReference>
<dbReference type="GO" id="GO:0015288">
    <property type="term" value="F:porin activity"/>
    <property type="evidence" value="ECO:0007669"/>
    <property type="project" value="TreeGrafter"/>
</dbReference>
<comment type="subcellular location">
    <subcellularLocation>
        <location evidence="1">Cell outer membrane</location>
    </subcellularLocation>
</comment>
<keyword evidence="4" id="KW-1134">Transmembrane beta strand</keyword>
<dbReference type="Pfam" id="PF02321">
    <property type="entry name" value="OEP"/>
    <property type="match status" value="2"/>
</dbReference>
<evidence type="ECO:0000256" key="1">
    <source>
        <dbReference type="ARBA" id="ARBA00004442"/>
    </source>
</evidence>
<dbReference type="AlphaFoldDB" id="A0AA49GU32"/>
<keyword evidence="7" id="KW-0998">Cell outer membrane</keyword>
<keyword evidence="5" id="KW-0812">Transmembrane</keyword>
<evidence type="ECO:0000256" key="3">
    <source>
        <dbReference type="ARBA" id="ARBA00022448"/>
    </source>
</evidence>
<dbReference type="EMBL" id="CP120682">
    <property type="protein sequence ID" value="WKN39405.1"/>
    <property type="molecule type" value="Genomic_DNA"/>
</dbReference>
<evidence type="ECO:0000256" key="5">
    <source>
        <dbReference type="ARBA" id="ARBA00022692"/>
    </source>
</evidence>
<evidence type="ECO:0000256" key="2">
    <source>
        <dbReference type="ARBA" id="ARBA00007613"/>
    </source>
</evidence>
<evidence type="ECO:0000313" key="10">
    <source>
        <dbReference type="EMBL" id="WKN39405.1"/>
    </source>
</evidence>
<protein>
    <submittedName>
        <fullName evidence="10">TolC family protein</fullName>
    </submittedName>
</protein>
<keyword evidence="6" id="KW-0472">Membrane</keyword>
<feature type="chain" id="PRO_5041278605" evidence="9">
    <location>
        <begin position="20"/>
        <end position="464"/>
    </location>
</feature>
<evidence type="ECO:0000256" key="7">
    <source>
        <dbReference type="ARBA" id="ARBA00023237"/>
    </source>
</evidence>
<keyword evidence="9" id="KW-0732">Signal</keyword>
<keyword evidence="8" id="KW-0175">Coiled coil</keyword>
<dbReference type="PANTHER" id="PTHR30026:SF20">
    <property type="entry name" value="OUTER MEMBRANE PROTEIN TOLC"/>
    <property type="match status" value="1"/>
</dbReference>
<dbReference type="InterPro" id="IPR003423">
    <property type="entry name" value="OMP_efflux"/>
</dbReference>
<dbReference type="SUPFAM" id="SSF56954">
    <property type="entry name" value="Outer membrane efflux proteins (OEP)"/>
    <property type="match status" value="1"/>
</dbReference>